<keyword evidence="1" id="KW-1185">Reference proteome</keyword>
<proteinExistence type="predicted"/>
<name>A0A914P980_9BILA</name>
<evidence type="ECO:0000313" key="1">
    <source>
        <dbReference type="Proteomes" id="UP000887578"/>
    </source>
</evidence>
<sequence>MEPDNFYTNCVHKSDCLIVQSGDVKAFVFLSKHGLDPNPTMSAEAYYFTCQKQIKKVIKANAGDNPATIWPLIEAVCPRILQYYRHIFFGTGFKSGGLMKIGWSYAGWNTYQHIHKYYESGQSVTGQDYHLFMMKK</sequence>
<dbReference type="WBParaSite" id="PDA_v2.g14045.t1">
    <property type="protein sequence ID" value="PDA_v2.g14045.t1"/>
    <property type="gene ID" value="PDA_v2.g14045"/>
</dbReference>
<dbReference type="AlphaFoldDB" id="A0A914P980"/>
<organism evidence="1 2">
    <name type="scientific">Panagrolaimus davidi</name>
    <dbReference type="NCBI Taxonomy" id="227884"/>
    <lineage>
        <taxon>Eukaryota</taxon>
        <taxon>Metazoa</taxon>
        <taxon>Ecdysozoa</taxon>
        <taxon>Nematoda</taxon>
        <taxon>Chromadorea</taxon>
        <taxon>Rhabditida</taxon>
        <taxon>Tylenchina</taxon>
        <taxon>Panagrolaimomorpha</taxon>
        <taxon>Panagrolaimoidea</taxon>
        <taxon>Panagrolaimidae</taxon>
        <taxon>Panagrolaimus</taxon>
    </lineage>
</organism>
<protein>
    <submittedName>
        <fullName evidence="2">Uncharacterized protein</fullName>
    </submittedName>
</protein>
<accession>A0A914P980</accession>
<evidence type="ECO:0000313" key="2">
    <source>
        <dbReference type="WBParaSite" id="PDA_v2.g14045.t1"/>
    </source>
</evidence>
<reference evidence="2" key="1">
    <citation type="submission" date="2022-11" db="UniProtKB">
        <authorList>
            <consortium name="WormBaseParasite"/>
        </authorList>
    </citation>
    <scope>IDENTIFICATION</scope>
</reference>
<dbReference type="Proteomes" id="UP000887578">
    <property type="component" value="Unplaced"/>
</dbReference>